<evidence type="ECO:0000313" key="2">
    <source>
        <dbReference type="EMBL" id="GGD05772.1"/>
    </source>
</evidence>
<feature type="transmembrane region" description="Helical" evidence="1">
    <location>
        <begin position="155"/>
        <end position="175"/>
    </location>
</feature>
<reference evidence="2" key="2">
    <citation type="submission" date="2020-09" db="EMBL/GenBank/DDBJ databases">
        <authorList>
            <person name="Sun Q."/>
            <person name="Zhou Y."/>
        </authorList>
    </citation>
    <scope>NUCLEOTIDE SEQUENCE</scope>
    <source>
        <strain evidence="2">CGMCC 1.12921</strain>
    </source>
</reference>
<keyword evidence="1" id="KW-0812">Transmembrane</keyword>
<reference evidence="2" key="1">
    <citation type="journal article" date="2014" name="Int. J. Syst. Evol. Microbiol.">
        <title>Complete genome sequence of Corynebacterium casei LMG S-19264T (=DSM 44701T), isolated from a smear-ripened cheese.</title>
        <authorList>
            <consortium name="US DOE Joint Genome Institute (JGI-PGF)"/>
            <person name="Walter F."/>
            <person name="Albersmeier A."/>
            <person name="Kalinowski J."/>
            <person name="Ruckert C."/>
        </authorList>
    </citation>
    <scope>NUCLEOTIDE SEQUENCE</scope>
    <source>
        <strain evidence="2">CGMCC 1.12921</strain>
    </source>
</reference>
<dbReference type="PANTHER" id="PTHR32305">
    <property type="match status" value="1"/>
</dbReference>
<sequence length="263" mass="26821">MIHRIIWTGNYKARAYNPRMGRFMQTDPIGYGDGMNMYAYVGNDPMNKVDPWGLAEQCKQVFDGYKQLGKIGGVITAKPRYRSVCNGQPEADRDYGGGGGSREEDSEYEKCLKANEAIRFANNAYWVSSAAFGIGAAATVTGAAATAIAGPGGGAVPFAVAGVSFAVSGIAGVVAQVRAGIAQLGTGSQDAGVKNIVGGVANIALGGSGLGLQAIARAPAKIGQSVFGKDVADTLAGATVFGINLGVLSGVTGPEEMNCEATA</sequence>
<gene>
    <name evidence="2" type="ORF">GCM10011342_13360</name>
</gene>
<dbReference type="EMBL" id="BMGH01000001">
    <property type="protein sequence ID" value="GGD05772.1"/>
    <property type="molecule type" value="Genomic_DNA"/>
</dbReference>
<dbReference type="InterPro" id="IPR022385">
    <property type="entry name" value="Rhs_assc_core"/>
</dbReference>
<comment type="caution">
    <text evidence="2">The sequence shown here is derived from an EMBL/GenBank/DDBJ whole genome shotgun (WGS) entry which is preliminary data.</text>
</comment>
<dbReference type="AlphaFoldDB" id="A0A8J2V1W6"/>
<evidence type="ECO:0008006" key="4">
    <source>
        <dbReference type="Google" id="ProtNLM"/>
    </source>
</evidence>
<keyword evidence="1" id="KW-0472">Membrane</keyword>
<dbReference type="InterPro" id="IPR050708">
    <property type="entry name" value="T6SS_VgrG/RHS"/>
</dbReference>
<organism evidence="2 3">
    <name type="scientific">Aquisalinus flavus</name>
    <dbReference type="NCBI Taxonomy" id="1526572"/>
    <lineage>
        <taxon>Bacteria</taxon>
        <taxon>Pseudomonadati</taxon>
        <taxon>Pseudomonadota</taxon>
        <taxon>Alphaproteobacteria</taxon>
        <taxon>Parvularculales</taxon>
        <taxon>Parvularculaceae</taxon>
        <taxon>Aquisalinus</taxon>
    </lineage>
</organism>
<dbReference type="Proteomes" id="UP000613582">
    <property type="component" value="Unassembled WGS sequence"/>
</dbReference>
<feature type="transmembrane region" description="Helical" evidence="1">
    <location>
        <begin position="124"/>
        <end position="149"/>
    </location>
</feature>
<protein>
    <recommendedName>
        <fullName evidence="4">RHS repeat-associated core domain-containing protein</fullName>
    </recommendedName>
</protein>
<proteinExistence type="predicted"/>
<accession>A0A8J2V1W6</accession>
<dbReference type="Gene3D" id="2.180.10.10">
    <property type="entry name" value="RHS repeat-associated core"/>
    <property type="match status" value="1"/>
</dbReference>
<name>A0A8J2V1W6_9PROT</name>
<dbReference type="NCBIfam" id="TIGR03696">
    <property type="entry name" value="Rhs_assc_core"/>
    <property type="match status" value="1"/>
</dbReference>
<evidence type="ECO:0000313" key="3">
    <source>
        <dbReference type="Proteomes" id="UP000613582"/>
    </source>
</evidence>
<keyword evidence="3" id="KW-1185">Reference proteome</keyword>
<keyword evidence="1" id="KW-1133">Transmembrane helix</keyword>
<evidence type="ECO:0000256" key="1">
    <source>
        <dbReference type="SAM" id="Phobius"/>
    </source>
</evidence>
<dbReference type="PANTHER" id="PTHR32305:SF15">
    <property type="entry name" value="PROTEIN RHSA-RELATED"/>
    <property type="match status" value="1"/>
</dbReference>